<evidence type="ECO:0000313" key="3">
    <source>
        <dbReference type="Proteomes" id="UP000826195"/>
    </source>
</evidence>
<keyword evidence="3" id="KW-1185">Reference proteome</keyword>
<feature type="compositionally biased region" description="Basic and acidic residues" evidence="1">
    <location>
        <begin position="207"/>
        <end position="218"/>
    </location>
</feature>
<dbReference type="AlphaFoldDB" id="A0AAV7I214"/>
<proteinExistence type="predicted"/>
<reference evidence="2 3" key="1">
    <citation type="journal article" date="2021" name="J. Hered.">
        <title>A chromosome-level genome assembly of the parasitoid wasp, Cotesia glomerata (Hymenoptera: Braconidae).</title>
        <authorList>
            <person name="Pinto B.J."/>
            <person name="Weis J.J."/>
            <person name="Gamble T."/>
            <person name="Ode P.J."/>
            <person name="Paul R."/>
            <person name="Zaspel J.M."/>
        </authorList>
    </citation>
    <scope>NUCLEOTIDE SEQUENCE [LARGE SCALE GENOMIC DNA]</scope>
    <source>
        <strain evidence="2">CgM1</strain>
    </source>
</reference>
<sequence>MRGQEICDLAVQDVEDTGTQLIVTVLKTKNKYPRTADRSLPTSTRTITSTMQTSSNSTCSPPTTTHTITSTMQTSSNSTCSPPPTTHTITSTMQTSSNLTCSPPTTTQTTTSTRPTPSNLTCSLPTTTHTVTSTSTKTSKSDFSTPVVTRTITTTKLTVPTYTTTATTSKSVSEIQDSISDIDIEFAMDYPNVQPTSKSTSMSGPKRLNEKPTKPSDSKRKRRICLQRNDLLNIFKSIPDHAQIKFENCNFEINLHYHENDKENQND</sequence>
<feature type="compositionally biased region" description="Polar residues" evidence="1">
    <location>
        <begin position="193"/>
        <end position="203"/>
    </location>
</feature>
<organism evidence="2 3">
    <name type="scientific">Cotesia glomerata</name>
    <name type="common">Lepidopteran parasitic wasp</name>
    <name type="synonym">Apanteles glomeratus</name>
    <dbReference type="NCBI Taxonomy" id="32391"/>
    <lineage>
        <taxon>Eukaryota</taxon>
        <taxon>Metazoa</taxon>
        <taxon>Ecdysozoa</taxon>
        <taxon>Arthropoda</taxon>
        <taxon>Hexapoda</taxon>
        <taxon>Insecta</taxon>
        <taxon>Pterygota</taxon>
        <taxon>Neoptera</taxon>
        <taxon>Endopterygota</taxon>
        <taxon>Hymenoptera</taxon>
        <taxon>Apocrita</taxon>
        <taxon>Ichneumonoidea</taxon>
        <taxon>Braconidae</taxon>
        <taxon>Microgastrinae</taxon>
        <taxon>Cotesia</taxon>
    </lineage>
</organism>
<feature type="region of interest" description="Disordered" evidence="1">
    <location>
        <begin position="48"/>
        <end position="143"/>
    </location>
</feature>
<protein>
    <submittedName>
        <fullName evidence="2">Uncharacterized protein</fullName>
    </submittedName>
</protein>
<evidence type="ECO:0000313" key="2">
    <source>
        <dbReference type="EMBL" id="KAH0539854.1"/>
    </source>
</evidence>
<comment type="caution">
    <text evidence="2">The sequence shown here is derived from an EMBL/GenBank/DDBJ whole genome shotgun (WGS) entry which is preliminary data.</text>
</comment>
<dbReference type="EMBL" id="JAHXZJ010002609">
    <property type="protein sequence ID" value="KAH0539854.1"/>
    <property type="molecule type" value="Genomic_DNA"/>
</dbReference>
<feature type="region of interest" description="Disordered" evidence="1">
    <location>
        <begin position="192"/>
        <end position="222"/>
    </location>
</feature>
<evidence type="ECO:0000256" key="1">
    <source>
        <dbReference type="SAM" id="MobiDB-lite"/>
    </source>
</evidence>
<dbReference type="Proteomes" id="UP000826195">
    <property type="component" value="Unassembled WGS sequence"/>
</dbReference>
<gene>
    <name evidence="2" type="ORF">KQX54_009140</name>
</gene>
<accession>A0AAV7I214</accession>
<name>A0AAV7I214_COTGL</name>